<evidence type="ECO:0000256" key="6">
    <source>
        <dbReference type="ARBA" id="ARBA00022801"/>
    </source>
</evidence>
<comment type="similarity">
    <text evidence="14">Belongs to the helicase family. DinG subfamily.</text>
</comment>
<dbReference type="eggNOG" id="COG1199">
    <property type="taxonomic scope" value="Bacteria"/>
</dbReference>
<dbReference type="SUPFAM" id="SSF52540">
    <property type="entry name" value="P-loop containing nucleoside triphosphate hydrolases"/>
    <property type="match status" value="2"/>
</dbReference>
<evidence type="ECO:0000256" key="13">
    <source>
        <dbReference type="ARBA" id="ARBA00023235"/>
    </source>
</evidence>
<name>C5CG21_KOSOT</name>
<keyword evidence="20" id="KW-1185">Reference proteome</keyword>
<dbReference type="GO" id="GO:0016818">
    <property type="term" value="F:hydrolase activity, acting on acid anhydrides, in phosphorus-containing anhydrides"/>
    <property type="evidence" value="ECO:0007669"/>
    <property type="project" value="InterPro"/>
</dbReference>
<evidence type="ECO:0000256" key="15">
    <source>
        <dbReference type="ARBA" id="ARBA00044969"/>
    </source>
</evidence>
<keyword evidence="2" id="KW-0004">4Fe-4S</keyword>
<evidence type="ECO:0000256" key="7">
    <source>
        <dbReference type="ARBA" id="ARBA00022806"/>
    </source>
</evidence>
<dbReference type="KEGG" id="kol:Kole_0748"/>
<dbReference type="InterPro" id="IPR027417">
    <property type="entry name" value="P-loop_NTPase"/>
</dbReference>
<dbReference type="InterPro" id="IPR006555">
    <property type="entry name" value="ATP-dep_Helicase_C"/>
</dbReference>
<evidence type="ECO:0000256" key="5">
    <source>
        <dbReference type="ARBA" id="ARBA00022763"/>
    </source>
</evidence>
<dbReference type="PROSITE" id="PS51192">
    <property type="entry name" value="HELICASE_ATP_BIND_1"/>
    <property type="match status" value="1"/>
</dbReference>
<dbReference type="SMART" id="SM00487">
    <property type="entry name" value="DEXDc"/>
    <property type="match status" value="1"/>
</dbReference>
<keyword evidence="11" id="KW-0238">DNA-binding</keyword>
<keyword evidence="12" id="KW-0234">DNA repair</keyword>
<dbReference type="SMART" id="SM00491">
    <property type="entry name" value="HELICc2"/>
    <property type="match status" value="1"/>
</dbReference>
<dbReference type="InterPro" id="IPR045028">
    <property type="entry name" value="DinG/Rad3-like"/>
</dbReference>
<dbReference type="Pfam" id="PF13307">
    <property type="entry name" value="Helicase_C_2"/>
    <property type="match status" value="1"/>
</dbReference>
<comment type="cofactor">
    <cofactor evidence="1">
        <name>[4Fe-4S] cluster</name>
        <dbReference type="ChEBI" id="CHEBI:49883"/>
    </cofactor>
</comment>
<dbReference type="InterPro" id="IPR011545">
    <property type="entry name" value="DEAD/DEAH_box_helicase_dom"/>
</dbReference>
<dbReference type="GO" id="GO:0051539">
    <property type="term" value="F:4 iron, 4 sulfur cluster binding"/>
    <property type="evidence" value="ECO:0007669"/>
    <property type="project" value="UniProtKB-KW"/>
</dbReference>
<dbReference type="PANTHER" id="PTHR11472">
    <property type="entry name" value="DNA REPAIR DEAD HELICASE RAD3/XP-D SUBFAMILY MEMBER"/>
    <property type="match status" value="1"/>
</dbReference>
<dbReference type="Pfam" id="PF06733">
    <property type="entry name" value="DEAD_2"/>
    <property type="match status" value="1"/>
</dbReference>
<dbReference type="GO" id="GO:0043139">
    <property type="term" value="F:5'-3' DNA helicase activity"/>
    <property type="evidence" value="ECO:0007669"/>
    <property type="project" value="UniProtKB-EC"/>
</dbReference>
<dbReference type="HOGENOM" id="CLU_012117_2_0_0"/>
<feature type="domain" description="Helicase ATP-binding" evidence="18">
    <location>
        <begin position="149"/>
        <end position="431"/>
    </location>
</feature>
<dbReference type="STRING" id="521045.Kole_0748"/>
<dbReference type="EMBL" id="CP001634">
    <property type="protein sequence ID" value="ACR79462.1"/>
    <property type="molecule type" value="Genomic_DNA"/>
</dbReference>
<evidence type="ECO:0000313" key="20">
    <source>
        <dbReference type="Proteomes" id="UP000002382"/>
    </source>
</evidence>
<evidence type="ECO:0000256" key="8">
    <source>
        <dbReference type="ARBA" id="ARBA00022840"/>
    </source>
</evidence>
<keyword evidence="7 19" id="KW-0347">Helicase</keyword>
<evidence type="ECO:0000259" key="17">
    <source>
        <dbReference type="PROSITE" id="PS51192"/>
    </source>
</evidence>
<evidence type="ECO:0000256" key="11">
    <source>
        <dbReference type="ARBA" id="ARBA00023125"/>
    </source>
</evidence>
<dbReference type="PANTHER" id="PTHR11472:SF34">
    <property type="entry name" value="REGULATOR OF TELOMERE ELONGATION HELICASE 1"/>
    <property type="match status" value="1"/>
</dbReference>
<organism evidence="19 20">
    <name type="scientific">Kosmotoga olearia (strain ATCC BAA-1733 / DSM 21960 / TBF 19.5.1)</name>
    <dbReference type="NCBI Taxonomy" id="521045"/>
    <lineage>
        <taxon>Bacteria</taxon>
        <taxon>Thermotogati</taxon>
        <taxon>Thermotogota</taxon>
        <taxon>Thermotogae</taxon>
        <taxon>Kosmotogales</taxon>
        <taxon>Kosmotogaceae</taxon>
        <taxon>Kosmotoga</taxon>
    </lineage>
</organism>
<dbReference type="Gene3D" id="3.40.50.300">
    <property type="entry name" value="P-loop containing nucleotide triphosphate hydrolases"/>
    <property type="match status" value="2"/>
</dbReference>
<dbReference type="GO" id="GO:0005524">
    <property type="term" value="F:ATP binding"/>
    <property type="evidence" value="ECO:0007669"/>
    <property type="project" value="UniProtKB-KW"/>
</dbReference>
<evidence type="ECO:0000256" key="12">
    <source>
        <dbReference type="ARBA" id="ARBA00023204"/>
    </source>
</evidence>
<keyword evidence="6" id="KW-0378">Hydrolase</keyword>
<proteinExistence type="inferred from homology"/>
<keyword evidence="13" id="KW-0413">Isomerase</keyword>
<keyword evidence="3" id="KW-0479">Metal-binding</keyword>
<sequence>MTPLSGSEKSFSVNFKELKEFLGKHPVCLFPLNDETYKLLSNYPEVIDENFLKRFLVYPTGKESDKHINEYLQLLSSFPASLTDILPHFFEKNDGLGKFLQMGLSSGTKDSRWEDEVCSNLTKLKSVDHKGADIDLIKTVRMVFSEGGLLEDILEGYEYRQEQFMTALEIAESIEGKQGIMIEAGTGTGKSLAYLIPSAYYSISKGEQIVVSTRTRMLQDQLARKDVAIVKKLPNLEELRVWTLKGRERYFCLKKYFEELEYAVGSGKSKNRTELFGVLLWSIKTGSGDLDELHLKEENRNRFTATRFECLRKLCPFFNRCPYYNSRDNAQNADIVITNHSLLFSEAHIRLEDSREGEDEPIGMLLPKFKVLIVDEAHELEMSLTEAMSFNLVPHEAVSTIRKAINCSKDALRSIRNHFERSFLEELWGRLRKFTAEIEKILKTIVVSYNNCSTDEKHSIDNEELEALKKDIGELYTIIQRFRAVLIQLLRMVEEVAEEEETPVLEKLNMELKSVTSELDGLIRQLLGLSREEDGRVVYVRRTVTNNGNHLIITSAPIKNDQLMAAIFPDVPVKVFISATLWVYSGRSDGFNYARRILGLNESFHAIKLGSSFDFQEQLKFYIVKDMAKYQPNNREYLNQGANLISEMLKIVKGSAMVLFTSYKDMYYVISKISEELLDIRLQIQEPNNSPTAIVNEHVNSENSVIFGVRSFWEGIDLPGEHLKLLIIFKLPFERPDDPLINARIKHYGTKNYVEGLNKYYYPKMITAFRQGIGRLIRTRNDRGVLVVLDNRIVDGNKIYSRKLLRSLSPDVKINVIDGSRVISELRKLRRTKWF</sequence>
<evidence type="ECO:0000256" key="1">
    <source>
        <dbReference type="ARBA" id="ARBA00001966"/>
    </source>
</evidence>
<evidence type="ECO:0000259" key="18">
    <source>
        <dbReference type="PROSITE" id="PS51193"/>
    </source>
</evidence>
<dbReference type="InterPro" id="IPR006554">
    <property type="entry name" value="Helicase-like_DEXD_c2"/>
</dbReference>
<comment type="catalytic activity">
    <reaction evidence="16">
        <text>ATP + H2O = ADP + phosphate + H(+)</text>
        <dbReference type="Rhea" id="RHEA:13065"/>
        <dbReference type="ChEBI" id="CHEBI:15377"/>
        <dbReference type="ChEBI" id="CHEBI:15378"/>
        <dbReference type="ChEBI" id="CHEBI:30616"/>
        <dbReference type="ChEBI" id="CHEBI:43474"/>
        <dbReference type="ChEBI" id="CHEBI:456216"/>
        <dbReference type="EC" id="5.6.2.3"/>
    </reaction>
</comment>
<dbReference type="Proteomes" id="UP000002382">
    <property type="component" value="Chromosome"/>
</dbReference>
<dbReference type="Pfam" id="PF00270">
    <property type="entry name" value="DEAD"/>
    <property type="match status" value="1"/>
</dbReference>
<dbReference type="PROSITE" id="PS51193">
    <property type="entry name" value="HELICASE_ATP_BIND_2"/>
    <property type="match status" value="1"/>
</dbReference>
<keyword evidence="10" id="KW-0411">Iron-sulfur</keyword>
<keyword evidence="4" id="KW-0547">Nucleotide-binding</keyword>
<evidence type="ECO:0000313" key="19">
    <source>
        <dbReference type="EMBL" id="ACR79462.1"/>
    </source>
</evidence>
<gene>
    <name evidence="19" type="ordered locus">Kole_0748</name>
</gene>
<keyword evidence="5" id="KW-0227">DNA damage</keyword>
<dbReference type="AlphaFoldDB" id="C5CG21"/>
<dbReference type="EC" id="5.6.2.3" evidence="15"/>
<dbReference type="GO" id="GO:0046872">
    <property type="term" value="F:metal ion binding"/>
    <property type="evidence" value="ECO:0007669"/>
    <property type="project" value="UniProtKB-KW"/>
</dbReference>
<dbReference type="GO" id="GO:0003677">
    <property type="term" value="F:DNA binding"/>
    <property type="evidence" value="ECO:0007669"/>
    <property type="project" value="UniProtKB-KW"/>
</dbReference>
<evidence type="ECO:0000256" key="2">
    <source>
        <dbReference type="ARBA" id="ARBA00022485"/>
    </source>
</evidence>
<protein>
    <recommendedName>
        <fullName evidence="15">DNA 5'-3' helicase</fullName>
        <ecNumber evidence="15">5.6.2.3</ecNumber>
    </recommendedName>
</protein>
<evidence type="ECO:0000256" key="4">
    <source>
        <dbReference type="ARBA" id="ARBA00022741"/>
    </source>
</evidence>
<evidence type="ECO:0000256" key="9">
    <source>
        <dbReference type="ARBA" id="ARBA00023004"/>
    </source>
</evidence>
<reference evidence="19 20" key="1">
    <citation type="submission" date="2009-06" db="EMBL/GenBank/DDBJ databases">
        <title>Complete sequence of Thermotogales bacterium TBF 19.5.1.</title>
        <authorList>
            <consortium name="US DOE Joint Genome Institute"/>
            <person name="Lucas S."/>
            <person name="Copeland A."/>
            <person name="Lapidus A."/>
            <person name="Glavina del Rio T."/>
            <person name="Tice H."/>
            <person name="Bruce D."/>
            <person name="Goodwin L."/>
            <person name="Pitluck S."/>
            <person name="Chertkov O."/>
            <person name="Brettin T."/>
            <person name="Detter J.C."/>
            <person name="Han C."/>
            <person name="Schmutz J."/>
            <person name="Larimer F."/>
            <person name="Land M."/>
            <person name="Hauser L."/>
            <person name="Kyrpides N."/>
            <person name="Ovchinnikova G."/>
            <person name="Noll K."/>
        </authorList>
    </citation>
    <scope>NUCLEOTIDE SEQUENCE [LARGE SCALE GENOMIC DNA]</scope>
    <source>
        <strain evidence="20">ATCC BAA-1733 / DSM 21960 / TBF 19.5.1</strain>
    </source>
</reference>
<dbReference type="InterPro" id="IPR010614">
    <property type="entry name" value="RAD3-like_helicase_DEAD"/>
</dbReference>
<keyword evidence="8" id="KW-0067">ATP-binding</keyword>
<dbReference type="SMART" id="SM00488">
    <property type="entry name" value="DEXDc2"/>
    <property type="match status" value="1"/>
</dbReference>
<evidence type="ECO:0000256" key="10">
    <source>
        <dbReference type="ARBA" id="ARBA00023014"/>
    </source>
</evidence>
<dbReference type="InterPro" id="IPR014001">
    <property type="entry name" value="Helicase_ATP-bd"/>
</dbReference>
<keyword evidence="9" id="KW-0408">Iron</keyword>
<dbReference type="InterPro" id="IPR014013">
    <property type="entry name" value="Helic_SF1/SF2_ATP-bd_DinG/Rad3"/>
</dbReference>
<dbReference type="GO" id="GO:0006281">
    <property type="term" value="P:DNA repair"/>
    <property type="evidence" value="ECO:0007669"/>
    <property type="project" value="UniProtKB-KW"/>
</dbReference>
<evidence type="ECO:0000256" key="3">
    <source>
        <dbReference type="ARBA" id="ARBA00022723"/>
    </source>
</evidence>
<reference evidence="19 20" key="2">
    <citation type="journal article" date="2011" name="J. Bacteriol.">
        <title>Genome Sequence of Kosmotoga olearia Strain TBF 19.5.1, a Thermophilic Bacterium with a Wide Growth Temperature Range, Isolated from the Troll B Oil Platform in the North Sea.</title>
        <authorList>
            <person name="Swithers K.S."/>
            <person name="Dipippo J.L."/>
            <person name="Bruce D.C."/>
            <person name="Detter C."/>
            <person name="Tapia R."/>
            <person name="Han S."/>
            <person name="Goodwin L.A."/>
            <person name="Han J."/>
            <person name="Woyke T."/>
            <person name="Pitluck S."/>
            <person name="Pennacchio L."/>
            <person name="Nolan M."/>
            <person name="Mikhailova N."/>
            <person name="Land M.L."/>
            <person name="Nesbo C.L."/>
            <person name="Gogarten J.P."/>
            <person name="Noll K.M."/>
        </authorList>
    </citation>
    <scope>NUCLEOTIDE SEQUENCE [LARGE SCALE GENOMIC DNA]</scope>
    <source>
        <strain evidence="20">ATCC BAA-1733 / DSM 21960 / TBF 19.5.1</strain>
    </source>
</reference>
<evidence type="ECO:0000256" key="14">
    <source>
        <dbReference type="ARBA" id="ARBA00038058"/>
    </source>
</evidence>
<feature type="domain" description="Helicase ATP-binding" evidence="17">
    <location>
        <begin position="171"/>
        <end position="385"/>
    </location>
</feature>
<evidence type="ECO:0000256" key="16">
    <source>
        <dbReference type="ARBA" id="ARBA00048954"/>
    </source>
</evidence>
<accession>C5CG21</accession>